<reference evidence="8" key="2">
    <citation type="submission" date="2023-06" db="EMBL/GenBank/DDBJ databases">
        <authorList>
            <person name="Ma L."/>
            <person name="Liu K.-W."/>
            <person name="Li Z."/>
            <person name="Hsiao Y.-Y."/>
            <person name="Qi Y."/>
            <person name="Fu T."/>
            <person name="Tang G."/>
            <person name="Zhang D."/>
            <person name="Sun W.-H."/>
            <person name="Liu D.-K."/>
            <person name="Li Y."/>
            <person name="Chen G.-Z."/>
            <person name="Liu X.-D."/>
            <person name="Liao X.-Y."/>
            <person name="Jiang Y.-T."/>
            <person name="Yu X."/>
            <person name="Hao Y."/>
            <person name="Huang J."/>
            <person name="Zhao X.-W."/>
            <person name="Ke S."/>
            <person name="Chen Y.-Y."/>
            <person name="Wu W.-L."/>
            <person name="Hsu J.-L."/>
            <person name="Lin Y.-F."/>
            <person name="Huang M.-D."/>
            <person name="Li C.-Y."/>
            <person name="Huang L."/>
            <person name="Wang Z.-W."/>
            <person name="Zhao X."/>
            <person name="Zhong W.-Y."/>
            <person name="Peng D.-H."/>
            <person name="Ahmad S."/>
            <person name="Lan S."/>
            <person name="Zhang J.-S."/>
            <person name="Tsai W.-C."/>
            <person name="Van De Peer Y."/>
            <person name="Liu Z.-J."/>
        </authorList>
    </citation>
    <scope>NUCLEOTIDE SEQUENCE</scope>
    <source>
        <strain evidence="8">SCP</strain>
        <tissue evidence="8">Leaves</tissue>
    </source>
</reference>
<name>A0AAV9AD87_ACOGR</name>
<evidence type="ECO:0000313" key="8">
    <source>
        <dbReference type="EMBL" id="KAK1262106.1"/>
    </source>
</evidence>
<comment type="similarity">
    <text evidence="1">Belongs to the peptidase A1 family.</text>
</comment>
<feature type="domain" description="Peptidase A1" evidence="7">
    <location>
        <begin position="91"/>
        <end position="425"/>
    </location>
</feature>
<comment type="caution">
    <text evidence="8">The sequence shown here is derived from an EMBL/GenBank/DDBJ whole genome shotgun (WGS) entry which is preliminary data.</text>
</comment>
<gene>
    <name evidence="8" type="ORF">QJS04_geneDACA008970</name>
</gene>
<keyword evidence="5" id="KW-0325">Glycoprotein</keyword>
<feature type="signal peptide" evidence="6">
    <location>
        <begin position="1"/>
        <end position="30"/>
    </location>
</feature>
<keyword evidence="9" id="KW-1185">Reference proteome</keyword>
<dbReference type="Gene3D" id="2.40.70.10">
    <property type="entry name" value="Acid Proteases"/>
    <property type="match status" value="2"/>
</dbReference>
<reference evidence="8" key="1">
    <citation type="journal article" date="2023" name="Nat. Commun.">
        <title>Diploid and tetraploid genomes of Acorus and the evolution of monocots.</title>
        <authorList>
            <person name="Ma L."/>
            <person name="Liu K.W."/>
            <person name="Li Z."/>
            <person name="Hsiao Y.Y."/>
            <person name="Qi Y."/>
            <person name="Fu T."/>
            <person name="Tang G.D."/>
            <person name="Zhang D."/>
            <person name="Sun W.H."/>
            <person name="Liu D.K."/>
            <person name="Li Y."/>
            <person name="Chen G.Z."/>
            <person name="Liu X.D."/>
            <person name="Liao X.Y."/>
            <person name="Jiang Y.T."/>
            <person name="Yu X."/>
            <person name="Hao Y."/>
            <person name="Huang J."/>
            <person name="Zhao X.W."/>
            <person name="Ke S."/>
            <person name="Chen Y.Y."/>
            <person name="Wu W.L."/>
            <person name="Hsu J.L."/>
            <person name="Lin Y.F."/>
            <person name="Huang M.D."/>
            <person name="Li C.Y."/>
            <person name="Huang L."/>
            <person name="Wang Z.W."/>
            <person name="Zhao X."/>
            <person name="Zhong W.Y."/>
            <person name="Peng D.H."/>
            <person name="Ahmad S."/>
            <person name="Lan S."/>
            <person name="Zhang J.S."/>
            <person name="Tsai W.C."/>
            <person name="Van de Peer Y."/>
            <person name="Liu Z.J."/>
        </authorList>
    </citation>
    <scope>NUCLEOTIDE SEQUENCE</scope>
    <source>
        <strain evidence="8">SCP</strain>
    </source>
</reference>
<keyword evidence="2 8" id="KW-0645">Protease</keyword>
<dbReference type="GO" id="GO:0006508">
    <property type="term" value="P:proteolysis"/>
    <property type="evidence" value="ECO:0007669"/>
    <property type="project" value="UniProtKB-KW"/>
</dbReference>
<evidence type="ECO:0000256" key="6">
    <source>
        <dbReference type="SAM" id="SignalP"/>
    </source>
</evidence>
<dbReference type="PANTHER" id="PTHR47967">
    <property type="entry name" value="OS07G0603500 PROTEIN-RELATED"/>
    <property type="match status" value="1"/>
</dbReference>
<dbReference type="CDD" id="cd05476">
    <property type="entry name" value="pepsin_A_like_plant"/>
    <property type="match status" value="1"/>
</dbReference>
<evidence type="ECO:0000259" key="7">
    <source>
        <dbReference type="PROSITE" id="PS51767"/>
    </source>
</evidence>
<evidence type="ECO:0000256" key="1">
    <source>
        <dbReference type="ARBA" id="ARBA00007447"/>
    </source>
</evidence>
<dbReference type="EMBL" id="JAUJYN010000010">
    <property type="protein sequence ID" value="KAK1262106.1"/>
    <property type="molecule type" value="Genomic_DNA"/>
</dbReference>
<dbReference type="GO" id="GO:0005576">
    <property type="term" value="C:extracellular region"/>
    <property type="evidence" value="ECO:0007669"/>
    <property type="project" value="TreeGrafter"/>
</dbReference>
<evidence type="ECO:0000256" key="4">
    <source>
        <dbReference type="ARBA" id="ARBA00022801"/>
    </source>
</evidence>
<dbReference type="Pfam" id="PF14543">
    <property type="entry name" value="TAXi_N"/>
    <property type="match status" value="1"/>
</dbReference>
<dbReference type="Proteomes" id="UP001179952">
    <property type="component" value="Unassembled WGS sequence"/>
</dbReference>
<proteinExistence type="inferred from homology"/>
<dbReference type="InterPro" id="IPR051708">
    <property type="entry name" value="Plant_Aspart_Prot_A1"/>
</dbReference>
<organism evidence="8 9">
    <name type="scientific">Acorus gramineus</name>
    <name type="common">Dwarf sweet flag</name>
    <dbReference type="NCBI Taxonomy" id="55184"/>
    <lineage>
        <taxon>Eukaryota</taxon>
        <taxon>Viridiplantae</taxon>
        <taxon>Streptophyta</taxon>
        <taxon>Embryophyta</taxon>
        <taxon>Tracheophyta</taxon>
        <taxon>Spermatophyta</taxon>
        <taxon>Magnoliopsida</taxon>
        <taxon>Liliopsida</taxon>
        <taxon>Acoraceae</taxon>
        <taxon>Acorus</taxon>
    </lineage>
</organism>
<protein>
    <submittedName>
        <fullName evidence="8">Aspartic protease</fullName>
    </submittedName>
</protein>
<dbReference type="AlphaFoldDB" id="A0AAV9AD87"/>
<dbReference type="PROSITE" id="PS51767">
    <property type="entry name" value="PEPTIDASE_A1"/>
    <property type="match status" value="1"/>
</dbReference>
<dbReference type="GO" id="GO:0004190">
    <property type="term" value="F:aspartic-type endopeptidase activity"/>
    <property type="evidence" value="ECO:0007669"/>
    <property type="project" value="UniProtKB-KW"/>
</dbReference>
<evidence type="ECO:0000256" key="5">
    <source>
        <dbReference type="ARBA" id="ARBA00023180"/>
    </source>
</evidence>
<evidence type="ECO:0000256" key="3">
    <source>
        <dbReference type="ARBA" id="ARBA00022750"/>
    </source>
</evidence>
<dbReference type="Pfam" id="PF14541">
    <property type="entry name" value="TAXi_C"/>
    <property type="match status" value="1"/>
</dbReference>
<sequence length="432" mass="46538">MANQTRPTMASPPQTLILLLSLTLLLSISSLPNLIHALGFTTHLIHRDSPHSPLHNPSETPSDRLFRAARHSISRSLATATSTIVPIGGTYLIKLTMGTPPVSSLTIFDTGSELIWTQCQPCLSCFNQTFPIFNPKSSSTYQGLSCSEKHCSNVPHDCGSPSNTCDYGYGYGGDSFTKGQLSTETFTFDGGYQVPSIAFGCGHNNSGFPDKATGLLGLSRGPLSLINQLGPLVNYRFSHCLTPFNFHDPPFVNSTVTFGDNAVLSGSNAAKLALPSGEKTFYLLSLESVTVENKIVSVGKAVNDTATDDGVMVVDAGSMFTLLRPRVIDQVLAAVKSAVSENPVKDPNNFYELCYGVNAKVPDVVLRFDGPAEVRLGRESAYVKPYDDKICLAILRSQDIQLLGSLAQQNFHVGFDVRANTISFTPADCTKQ</sequence>
<evidence type="ECO:0000256" key="2">
    <source>
        <dbReference type="ARBA" id="ARBA00022670"/>
    </source>
</evidence>
<dbReference type="PANTHER" id="PTHR47967:SF128">
    <property type="entry name" value="ASPARTIC PROTEINASE CDR1-LIKE"/>
    <property type="match status" value="1"/>
</dbReference>
<keyword evidence="4" id="KW-0378">Hydrolase</keyword>
<dbReference type="InterPro" id="IPR021109">
    <property type="entry name" value="Peptidase_aspartic_dom_sf"/>
</dbReference>
<evidence type="ECO:0000313" key="9">
    <source>
        <dbReference type="Proteomes" id="UP001179952"/>
    </source>
</evidence>
<dbReference type="InterPro" id="IPR032799">
    <property type="entry name" value="TAXi_C"/>
</dbReference>
<keyword evidence="6" id="KW-0732">Signal</keyword>
<dbReference type="FunFam" id="2.40.70.10:FF:000031">
    <property type="entry name" value="Aspartyl protease AED1"/>
    <property type="match status" value="1"/>
</dbReference>
<feature type="chain" id="PRO_5043507905" evidence="6">
    <location>
        <begin position="31"/>
        <end position="432"/>
    </location>
</feature>
<dbReference type="SUPFAM" id="SSF50630">
    <property type="entry name" value="Acid proteases"/>
    <property type="match status" value="1"/>
</dbReference>
<dbReference type="InterPro" id="IPR032861">
    <property type="entry name" value="TAXi_N"/>
</dbReference>
<accession>A0AAV9AD87</accession>
<dbReference type="InterPro" id="IPR034161">
    <property type="entry name" value="Pepsin-like_plant"/>
</dbReference>
<keyword evidence="3" id="KW-0064">Aspartyl protease</keyword>
<dbReference type="InterPro" id="IPR033121">
    <property type="entry name" value="PEPTIDASE_A1"/>
</dbReference>